<comment type="caution">
    <text evidence="1">The sequence shown here is derived from an EMBL/GenBank/DDBJ whole genome shotgun (WGS) entry which is preliminary data.</text>
</comment>
<sequence length="94" mass="10701">MKTCQVGEIFVPTTTHTHCTEENRCSAFKCMLIKKEKNNNNNKKSFWKCSLMSPVIVETPSIFDLFALAKTNSDAYRAVRRERSSVVFLPPNNG</sequence>
<dbReference type="EMBL" id="BPLR01008411">
    <property type="protein sequence ID" value="GIY24465.1"/>
    <property type="molecule type" value="Genomic_DNA"/>
</dbReference>
<dbReference type="Proteomes" id="UP001054945">
    <property type="component" value="Unassembled WGS sequence"/>
</dbReference>
<reference evidence="1 2" key="1">
    <citation type="submission" date="2021-06" db="EMBL/GenBank/DDBJ databases">
        <title>Caerostris extrusa draft genome.</title>
        <authorList>
            <person name="Kono N."/>
            <person name="Arakawa K."/>
        </authorList>
    </citation>
    <scope>NUCLEOTIDE SEQUENCE [LARGE SCALE GENOMIC DNA]</scope>
</reference>
<dbReference type="AlphaFoldDB" id="A0AAV4RRV7"/>
<keyword evidence="2" id="KW-1185">Reference proteome</keyword>
<accession>A0AAV4RRV7</accession>
<evidence type="ECO:0000313" key="2">
    <source>
        <dbReference type="Proteomes" id="UP001054945"/>
    </source>
</evidence>
<name>A0AAV4RRV7_CAEEX</name>
<evidence type="ECO:0000313" key="1">
    <source>
        <dbReference type="EMBL" id="GIY24465.1"/>
    </source>
</evidence>
<organism evidence="1 2">
    <name type="scientific">Caerostris extrusa</name>
    <name type="common">Bark spider</name>
    <name type="synonym">Caerostris bankana</name>
    <dbReference type="NCBI Taxonomy" id="172846"/>
    <lineage>
        <taxon>Eukaryota</taxon>
        <taxon>Metazoa</taxon>
        <taxon>Ecdysozoa</taxon>
        <taxon>Arthropoda</taxon>
        <taxon>Chelicerata</taxon>
        <taxon>Arachnida</taxon>
        <taxon>Araneae</taxon>
        <taxon>Araneomorphae</taxon>
        <taxon>Entelegynae</taxon>
        <taxon>Araneoidea</taxon>
        <taxon>Araneidae</taxon>
        <taxon>Caerostris</taxon>
    </lineage>
</organism>
<protein>
    <submittedName>
        <fullName evidence="1">Uncharacterized protein</fullName>
    </submittedName>
</protein>
<gene>
    <name evidence="1" type="ORF">CEXT_634691</name>
</gene>
<proteinExistence type="predicted"/>